<comment type="subcellular location">
    <subcellularLocation>
        <location evidence="1">Endomembrane system</location>
        <topology evidence="1">Multi-pass membrane protein</topology>
    </subcellularLocation>
</comment>
<keyword evidence="3 5" id="KW-1133">Transmembrane helix</keyword>
<sequence>MVSQPADENPPRFEVHVTSDSHFSWLRTRLSVERTLMSWVRTAVSLIGFGFTIVQFFERFQDMQGVAPALRPQSPRVLGLALIFAGVGALAVSLWQYRSLLRYLWSKQFAALAGVDKDQHKTPLFAVTIVLLLIGILTFIAVLFRLV</sequence>
<dbReference type="OrthoDB" id="582337at2"/>
<evidence type="ECO:0000259" key="6">
    <source>
        <dbReference type="Pfam" id="PF02656"/>
    </source>
</evidence>
<proteinExistence type="predicted"/>
<reference evidence="7 8" key="1">
    <citation type="journal article" date="2015" name="Stand. Genomic Sci.">
        <title>Genomic Encyclopedia of Bacterial and Archaeal Type Strains, Phase III: the genomes of soil and plant-associated and newly described type strains.</title>
        <authorList>
            <person name="Whitman W.B."/>
            <person name="Woyke T."/>
            <person name="Klenk H.P."/>
            <person name="Zhou Y."/>
            <person name="Lilburn T.G."/>
            <person name="Beck B.J."/>
            <person name="De Vos P."/>
            <person name="Vandamme P."/>
            <person name="Eisen J.A."/>
            <person name="Garrity G."/>
            <person name="Hugenholtz P."/>
            <person name="Kyrpides N.C."/>
        </authorList>
    </citation>
    <scope>NUCLEOTIDE SEQUENCE [LARGE SCALE GENOMIC DNA]</scope>
    <source>
        <strain evidence="7 8">CGMCC 1.2546</strain>
    </source>
</reference>
<protein>
    <submittedName>
        <fullName evidence="7">Putative membrane protein</fullName>
    </submittedName>
</protein>
<feature type="transmembrane region" description="Helical" evidence="5">
    <location>
        <begin position="124"/>
        <end position="144"/>
    </location>
</feature>
<dbReference type="InterPro" id="IPR003807">
    <property type="entry name" value="DUF202"/>
</dbReference>
<keyword evidence="8" id="KW-1185">Reference proteome</keyword>
<dbReference type="EMBL" id="VLKT01000001">
    <property type="protein sequence ID" value="TWI43310.1"/>
    <property type="molecule type" value="Genomic_DNA"/>
</dbReference>
<feature type="transmembrane region" description="Helical" evidence="5">
    <location>
        <begin position="36"/>
        <end position="57"/>
    </location>
</feature>
<evidence type="ECO:0000256" key="2">
    <source>
        <dbReference type="ARBA" id="ARBA00022692"/>
    </source>
</evidence>
<comment type="caution">
    <text evidence="7">The sequence shown here is derived from an EMBL/GenBank/DDBJ whole genome shotgun (WGS) entry which is preliminary data.</text>
</comment>
<evidence type="ECO:0000256" key="3">
    <source>
        <dbReference type="ARBA" id="ARBA00022989"/>
    </source>
</evidence>
<dbReference type="Proteomes" id="UP000317122">
    <property type="component" value="Unassembled WGS sequence"/>
</dbReference>
<keyword evidence="2 5" id="KW-0812">Transmembrane</keyword>
<feature type="domain" description="DUF202" evidence="6">
    <location>
        <begin position="27"/>
        <end position="101"/>
    </location>
</feature>
<dbReference type="RefSeq" id="WP_145711550.1">
    <property type="nucleotide sequence ID" value="NZ_BSPF01000102.1"/>
</dbReference>
<name>A0A562PGE1_9HYPH</name>
<feature type="transmembrane region" description="Helical" evidence="5">
    <location>
        <begin position="77"/>
        <end position="97"/>
    </location>
</feature>
<keyword evidence="4 5" id="KW-0472">Membrane</keyword>
<evidence type="ECO:0000313" key="7">
    <source>
        <dbReference type="EMBL" id="TWI43310.1"/>
    </source>
</evidence>
<dbReference type="AlphaFoldDB" id="A0A562PGE1"/>
<evidence type="ECO:0000256" key="1">
    <source>
        <dbReference type="ARBA" id="ARBA00004127"/>
    </source>
</evidence>
<evidence type="ECO:0000256" key="4">
    <source>
        <dbReference type="ARBA" id="ARBA00023136"/>
    </source>
</evidence>
<evidence type="ECO:0000256" key="5">
    <source>
        <dbReference type="SAM" id="Phobius"/>
    </source>
</evidence>
<accession>A0A562PGE1</accession>
<dbReference type="GO" id="GO:0012505">
    <property type="term" value="C:endomembrane system"/>
    <property type="evidence" value="ECO:0007669"/>
    <property type="project" value="UniProtKB-SubCell"/>
</dbReference>
<dbReference type="Pfam" id="PF02656">
    <property type="entry name" value="DUF202"/>
    <property type="match status" value="1"/>
</dbReference>
<evidence type="ECO:0000313" key="8">
    <source>
        <dbReference type="Proteomes" id="UP000317122"/>
    </source>
</evidence>
<organism evidence="7 8">
    <name type="scientific">Mesorhizobium tianshanense</name>
    <dbReference type="NCBI Taxonomy" id="39844"/>
    <lineage>
        <taxon>Bacteria</taxon>
        <taxon>Pseudomonadati</taxon>
        <taxon>Pseudomonadota</taxon>
        <taxon>Alphaproteobacteria</taxon>
        <taxon>Hyphomicrobiales</taxon>
        <taxon>Phyllobacteriaceae</taxon>
        <taxon>Mesorhizobium</taxon>
    </lineage>
</organism>
<gene>
    <name evidence="7" type="ORF">IQ26_00272</name>
</gene>